<organism evidence="1">
    <name type="scientific">Moumouvirus sp. 'Monve'</name>
    <dbReference type="NCBI Taxonomy" id="1128131"/>
    <lineage>
        <taxon>Viruses</taxon>
        <taxon>Varidnaviria</taxon>
        <taxon>Bamfordvirae</taxon>
        <taxon>Nucleocytoviricota</taxon>
        <taxon>Megaviricetes</taxon>
        <taxon>Imitervirales</taxon>
        <taxon>Mimiviridae</taxon>
        <taxon>Megamimivirinae</taxon>
        <taxon>Moumouvirus</taxon>
    </lineage>
</organism>
<reference evidence="1" key="1">
    <citation type="submission" date="2011-10" db="EMBL/GenBank/DDBJ databases">
        <title>Provirophages and transpovirons: unique mobilome of giant viruses.</title>
        <authorList>
            <person name="Desnues C."/>
            <person name="LaScola B."/>
            <person name="Yutin N."/>
            <person name="Fournous G."/>
            <person name="Koonin E."/>
            <person name="Raoult D."/>
        </authorList>
    </citation>
    <scope>NUCLEOTIDE SEQUENCE</scope>
    <source>
        <strain evidence="1">Mv13-mv</strain>
    </source>
</reference>
<name>H2EDM2_9VIRU</name>
<sequence>MNNCNKLNISKIQAKHLVFRSSWIPEFPNWIPGYPYKFPIWFPSPIPYRYPQHIYYISETNHAYYVSSKK</sequence>
<dbReference type="EMBL" id="JN885997">
    <property type="protein sequence ID" value="AEX62495.1"/>
    <property type="molecule type" value="Genomic_DNA"/>
</dbReference>
<accession>H2EDM2</accession>
<proteinExistence type="predicted"/>
<protein>
    <submittedName>
        <fullName evidence="1">Uncharacterized protein</fullName>
    </submittedName>
</protein>
<gene>
    <name evidence="1" type="ORF">mv_L290</name>
</gene>
<evidence type="ECO:0000313" key="1">
    <source>
        <dbReference type="EMBL" id="AEX62495.1"/>
    </source>
</evidence>